<evidence type="ECO:0000313" key="2">
    <source>
        <dbReference type="Proteomes" id="UP000789595"/>
    </source>
</evidence>
<reference evidence="1" key="1">
    <citation type="submission" date="2021-11" db="EMBL/GenBank/DDBJ databases">
        <authorList>
            <consortium name="Genoscope - CEA"/>
            <person name="William W."/>
        </authorList>
    </citation>
    <scope>NUCLEOTIDE SEQUENCE</scope>
</reference>
<accession>A0A8J2SSN0</accession>
<gene>
    <name evidence="1" type="ORF">PECAL_5P07550</name>
</gene>
<keyword evidence="2" id="KW-1185">Reference proteome</keyword>
<proteinExistence type="predicted"/>
<organism evidence="1 2">
    <name type="scientific">Pelagomonas calceolata</name>
    <dbReference type="NCBI Taxonomy" id="35677"/>
    <lineage>
        <taxon>Eukaryota</taxon>
        <taxon>Sar</taxon>
        <taxon>Stramenopiles</taxon>
        <taxon>Ochrophyta</taxon>
        <taxon>Pelagophyceae</taxon>
        <taxon>Pelagomonadales</taxon>
        <taxon>Pelagomonadaceae</taxon>
        <taxon>Pelagomonas</taxon>
    </lineage>
</organism>
<dbReference type="Proteomes" id="UP000789595">
    <property type="component" value="Unassembled WGS sequence"/>
</dbReference>
<protein>
    <submittedName>
        <fullName evidence="1">Uncharacterized protein</fullName>
    </submittedName>
</protein>
<evidence type="ECO:0000313" key="1">
    <source>
        <dbReference type="EMBL" id="CAH0376190.1"/>
    </source>
</evidence>
<sequence length="140" mass="15097">MSIMSCISGLESMTLSGASQMEGRVTSLDDGYCITERYAAAGAIQQVGGLDGLRVTMNFLFMNLDIYLPPVPLDLLEIMTRGLVEMVCDGRLDEGKAADLAVGRAAILLNHGVYLPLTPAAADCLYALIHEQEKCVYYGE</sequence>
<comment type="caution">
    <text evidence="1">The sequence shown here is derived from an EMBL/GenBank/DDBJ whole genome shotgun (WGS) entry which is preliminary data.</text>
</comment>
<dbReference type="AlphaFoldDB" id="A0A8J2SSN0"/>
<name>A0A8J2SSN0_9STRA</name>
<dbReference type="EMBL" id="CAKKNE010000005">
    <property type="protein sequence ID" value="CAH0376190.1"/>
    <property type="molecule type" value="Genomic_DNA"/>
</dbReference>